<reference evidence="1 2" key="1">
    <citation type="submission" date="2019-02" db="EMBL/GenBank/DDBJ databases">
        <title>Deep-cultivation of Planctomycetes and their phenomic and genomic characterization uncovers novel biology.</title>
        <authorList>
            <person name="Wiegand S."/>
            <person name="Jogler M."/>
            <person name="Boedeker C."/>
            <person name="Pinto D."/>
            <person name="Vollmers J."/>
            <person name="Rivas-Marin E."/>
            <person name="Kohn T."/>
            <person name="Peeters S.H."/>
            <person name="Heuer A."/>
            <person name="Rast P."/>
            <person name="Oberbeckmann S."/>
            <person name="Bunk B."/>
            <person name="Jeske O."/>
            <person name="Meyerdierks A."/>
            <person name="Storesund J.E."/>
            <person name="Kallscheuer N."/>
            <person name="Luecker S."/>
            <person name="Lage O.M."/>
            <person name="Pohl T."/>
            <person name="Merkel B.J."/>
            <person name="Hornburger P."/>
            <person name="Mueller R.-W."/>
            <person name="Bruemmer F."/>
            <person name="Labrenz M."/>
            <person name="Spormann A.M."/>
            <person name="Op Den Camp H."/>
            <person name="Overmann J."/>
            <person name="Amann R."/>
            <person name="Jetten M.S.M."/>
            <person name="Mascher T."/>
            <person name="Medema M.H."/>
            <person name="Devos D.P."/>
            <person name="Kaster A.-K."/>
            <person name="Ovreas L."/>
            <person name="Rohde M."/>
            <person name="Galperin M.Y."/>
            <person name="Jogler C."/>
        </authorList>
    </citation>
    <scope>NUCLEOTIDE SEQUENCE [LARGE SCALE GENOMIC DNA]</scope>
    <source>
        <strain evidence="1 2">Q31b</strain>
    </source>
</reference>
<protein>
    <submittedName>
        <fullName evidence="1">Uncharacterized protein</fullName>
    </submittedName>
</protein>
<name>A0A5C6E760_9BACT</name>
<dbReference type="EMBL" id="SJPY01000003">
    <property type="protein sequence ID" value="TWU43306.1"/>
    <property type="molecule type" value="Genomic_DNA"/>
</dbReference>
<organism evidence="1 2">
    <name type="scientific">Novipirellula aureliae</name>
    <dbReference type="NCBI Taxonomy" id="2527966"/>
    <lineage>
        <taxon>Bacteria</taxon>
        <taxon>Pseudomonadati</taxon>
        <taxon>Planctomycetota</taxon>
        <taxon>Planctomycetia</taxon>
        <taxon>Pirellulales</taxon>
        <taxon>Pirellulaceae</taxon>
        <taxon>Novipirellula</taxon>
    </lineage>
</organism>
<sequence length="161" mass="18169">MTPIAKKKIAIVVALCAVAFCTVVLLVRAEVKNTFQHIATVSNLGDVREAFDAFQEIHGRWPISMDEVYGDKYLLEGTLTPEHCRDAFARAPFRCVTGENVYRQIESEYLRQVLVMSPKSFNDASWPKSKLRIYVLDSLGGISKISPSELQYEPLHINKAH</sequence>
<gene>
    <name evidence="1" type="ORF">Q31b_23440</name>
</gene>
<proteinExistence type="predicted"/>
<comment type="caution">
    <text evidence="1">The sequence shown here is derived from an EMBL/GenBank/DDBJ whole genome shotgun (WGS) entry which is preliminary data.</text>
</comment>
<dbReference type="RefSeq" id="WP_146599757.1">
    <property type="nucleotide sequence ID" value="NZ_SJPY01000003.1"/>
</dbReference>
<dbReference type="AlphaFoldDB" id="A0A5C6E760"/>
<keyword evidence="2" id="KW-1185">Reference proteome</keyword>
<accession>A0A5C6E760</accession>
<evidence type="ECO:0000313" key="1">
    <source>
        <dbReference type="EMBL" id="TWU43306.1"/>
    </source>
</evidence>
<dbReference type="Proteomes" id="UP000315471">
    <property type="component" value="Unassembled WGS sequence"/>
</dbReference>
<evidence type="ECO:0000313" key="2">
    <source>
        <dbReference type="Proteomes" id="UP000315471"/>
    </source>
</evidence>